<organism evidence="1 2">
    <name type="scientific">Avena sativa</name>
    <name type="common">Oat</name>
    <dbReference type="NCBI Taxonomy" id="4498"/>
    <lineage>
        <taxon>Eukaryota</taxon>
        <taxon>Viridiplantae</taxon>
        <taxon>Streptophyta</taxon>
        <taxon>Embryophyta</taxon>
        <taxon>Tracheophyta</taxon>
        <taxon>Spermatophyta</taxon>
        <taxon>Magnoliopsida</taxon>
        <taxon>Liliopsida</taxon>
        <taxon>Poales</taxon>
        <taxon>Poaceae</taxon>
        <taxon>BOP clade</taxon>
        <taxon>Pooideae</taxon>
        <taxon>Poodae</taxon>
        <taxon>Poeae</taxon>
        <taxon>Poeae Chloroplast Group 1 (Aveneae type)</taxon>
        <taxon>Aveninae</taxon>
        <taxon>Avena</taxon>
    </lineage>
</organism>
<evidence type="ECO:0000313" key="2">
    <source>
        <dbReference type="Proteomes" id="UP001732700"/>
    </source>
</evidence>
<keyword evidence="2" id="KW-1185">Reference proteome</keyword>
<reference evidence="1" key="2">
    <citation type="submission" date="2025-09" db="UniProtKB">
        <authorList>
            <consortium name="EnsemblPlants"/>
        </authorList>
    </citation>
    <scope>IDENTIFICATION</scope>
</reference>
<dbReference type="Proteomes" id="UP001732700">
    <property type="component" value="Chromosome 2C"/>
</dbReference>
<proteinExistence type="predicted"/>
<reference evidence="1" key="1">
    <citation type="submission" date="2021-05" db="EMBL/GenBank/DDBJ databases">
        <authorList>
            <person name="Scholz U."/>
            <person name="Mascher M."/>
            <person name="Fiebig A."/>
        </authorList>
    </citation>
    <scope>NUCLEOTIDE SEQUENCE [LARGE SCALE GENOMIC DNA]</scope>
</reference>
<sequence>MEIEAELVDWRGNAVDARKHGGIKATLFLYVLVMLRSCPSSANLSLVAYFHGTLHLDIVTSSTLITYLVGAVSFFTVLTNYISCAYIQRTTAIFVFSPLTVLVILLHL</sequence>
<evidence type="ECO:0000313" key="1">
    <source>
        <dbReference type="EnsemblPlants" id="AVESA.00010b.r2.2CG0307150.1.CDS"/>
    </source>
</evidence>
<dbReference type="EnsemblPlants" id="AVESA.00010b.r2.2CG0307150.1">
    <property type="protein sequence ID" value="AVESA.00010b.r2.2CG0307150.1.CDS"/>
    <property type="gene ID" value="AVESA.00010b.r2.2CG0307150"/>
</dbReference>
<accession>A0ACD5US11</accession>
<name>A0ACD5US11_AVESA</name>
<protein>
    <submittedName>
        <fullName evidence="1">Uncharacterized protein</fullName>
    </submittedName>
</protein>